<evidence type="ECO:0000256" key="1">
    <source>
        <dbReference type="SAM" id="MobiDB-lite"/>
    </source>
</evidence>
<dbReference type="Proteomes" id="UP000033109">
    <property type="component" value="Chromosome"/>
</dbReference>
<dbReference type="AlphaFoldDB" id="A0A0E3ZDD4"/>
<dbReference type="KEGG" id="pko:PKOR_07410"/>
<dbReference type="EMBL" id="CP009621">
    <property type="protein sequence ID" value="AKD02208.1"/>
    <property type="molecule type" value="Genomic_DNA"/>
</dbReference>
<feature type="region of interest" description="Disordered" evidence="1">
    <location>
        <begin position="73"/>
        <end position="100"/>
    </location>
</feature>
<reference evidence="2 4" key="1">
    <citation type="journal article" date="2015" name="Sci. Rep.">
        <title>Unraveling adaptation of Pontibacter korlensis to radiation and infertility in desert through complete genome and comparative transcriptomic analysis.</title>
        <authorList>
            <person name="Dai J."/>
            <person name="Dai W."/>
            <person name="Qiu C."/>
            <person name="Yang Z."/>
            <person name="Zhang Y."/>
            <person name="Zhou M."/>
            <person name="Zhang L."/>
            <person name="Fang C."/>
            <person name="Gao Q."/>
            <person name="Yang Q."/>
            <person name="Li X."/>
            <person name="Wang Z."/>
            <person name="Wang Z."/>
            <person name="Jia Z."/>
            <person name="Chen X."/>
        </authorList>
    </citation>
    <scope>NUCLEOTIDE SEQUENCE [LARGE SCALE GENOMIC DNA]</scope>
    <source>
        <strain evidence="2 4">X14-1T</strain>
    </source>
</reference>
<dbReference type="PATRIC" id="fig|400092.3.peg.1642"/>
<proteinExistence type="predicted"/>
<dbReference type="EMBL" id="CP009621">
    <property type="protein sequence ID" value="AKD02984.1"/>
    <property type="molecule type" value="Genomic_DNA"/>
</dbReference>
<gene>
    <name evidence="2" type="ORF">PKOR_02500</name>
    <name evidence="3" type="ORF">PKOR_07410</name>
</gene>
<dbReference type="HOGENOM" id="CLU_2303383_0_0_10"/>
<dbReference type="KEGG" id="pko:PKOR_02500"/>
<evidence type="ECO:0000313" key="4">
    <source>
        <dbReference type="Proteomes" id="UP000033109"/>
    </source>
</evidence>
<keyword evidence="4" id="KW-1185">Reference proteome</keyword>
<protein>
    <recommendedName>
        <fullName evidence="5">Transposase</fullName>
    </recommendedName>
</protein>
<accession>A0A0E3ZDD4</accession>
<evidence type="ECO:0000313" key="3">
    <source>
        <dbReference type="EMBL" id="AKD02984.1"/>
    </source>
</evidence>
<name>A0A0E3ZDD4_9BACT</name>
<evidence type="ECO:0008006" key="5">
    <source>
        <dbReference type="Google" id="ProtNLM"/>
    </source>
</evidence>
<dbReference type="STRING" id="400092.PKOR_02500"/>
<evidence type="ECO:0000313" key="2">
    <source>
        <dbReference type="EMBL" id="AKD02208.1"/>
    </source>
</evidence>
<sequence>MFLMNMQALLADELQQEPKDRYSHSKLAYRINPATAVGHLKKNVVALRTSDSPQQILPELKESFLQHVEPVRPGRKYPRQKDKYRHRKTPVLMKNRKNVL</sequence>
<organism evidence="2 4">
    <name type="scientific">Pontibacter korlensis</name>
    <dbReference type="NCBI Taxonomy" id="400092"/>
    <lineage>
        <taxon>Bacteria</taxon>
        <taxon>Pseudomonadati</taxon>
        <taxon>Bacteroidota</taxon>
        <taxon>Cytophagia</taxon>
        <taxon>Cytophagales</taxon>
        <taxon>Hymenobacteraceae</taxon>
        <taxon>Pontibacter</taxon>
    </lineage>
</organism>